<feature type="compositionally biased region" description="Basic residues" evidence="1">
    <location>
        <begin position="210"/>
        <end position="224"/>
    </location>
</feature>
<dbReference type="Proteomes" id="UP001291653">
    <property type="component" value="Unassembled WGS sequence"/>
</dbReference>
<name>A0ABQ5NY34_9ACTN</name>
<evidence type="ECO:0000313" key="2">
    <source>
        <dbReference type="EMBL" id="GLF95266.1"/>
    </source>
</evidence>
<organism evidence="2 3">
    <name type="scientific">Streptomyces yaizuensis</name>
    <dbReference type="NCBI Taxonomy" id="2989713"/>
    <lineage>
        <taxon>Bacteria</taxon>
        <taxon>Bacillati</taxon>
        <taxon>Actinomycetota</taxon>
        <taxon>Actinomycetes</taxon>
        <taxon>Kitasatosporales</taxon>
        <taxon>Streptomycetaceae</taxon>
        <taxon>Streptomyces</taxon>
    </lineage>
</organism>
<comment type="caution">
    <text evidence="2">The sequence shown here is derived from an EMBL/GenBank/DDBJ whole genome shotgun (WGS) entry which is preliminary data.</text>
</comment>
<sequence length="224" mass="24576">MPTHLLAARGGTSGIVNTARDHLADRSYRPDRQAITITAETEADGTLRVTAQVECSDPDWCFSAGVRSQRQVLTALLESTSEFVKEKATEALNLRKASDHRPAARADHQESIGRALRDLIDALEPYAAERTACSGGRPAAGAGGAHPSRKALNDRPVSGRGGRDRPAELFRPDRHRPPSRLAGHQVIQIGHPAGVRPLKPRGGDREPRRARMRRPQRRPRPLQR</sequence>
<feature type="region of interest" description="Disordered" evidence="1">
    <location>
        <begin position="134"/>
        <end position="224"/>
    </location>
</feature>
<dbReference type="EMBL" id="BSBI01000004">
    <property type="protein sequence ID" value="GLF95266.1"/>
    <property type="molecule type" value="Genomic_DNA"/>
</dbReference>
<evidence type="ECO:0000256" key="1">
    <source>
        <dbReference type="SAM" id="MobiDB-lite"/>
    </source>
</evidence>
<dbReference type="RefSeq" id="WP_323447309.1">
    <property type="nucleotide sequence ID" value="NZ_BSBI01000004.1"/>
</dbReference>
<evidence type="ECO:0008006" key="4">
    <source>
        <dbReference type="Google" id="ProtNLM"/>
    </source>
</evidence>
<accession>A0ABQ5NY34</accession>
<proteinExistence type="predicted"/>
<feature type="compositionally biased region" description="Basic and acidic residues" evidence="1">
    <location>
        <begin position="161"/>
        <end position="176"/>
    </location>
</feature>
<protein>
    <recommendedName>
        <fullName evidence="4">YbaB/EbfC DNA-binding family protein</fullName>
    </recommendedName>
</protein>
<gene>
    <name evidence="2" type="ORF">SYYSPA8_13235</name>
</gene>
<reference evidence="2 3" key="1">
    <citation type="submission" date="2022-10" db="EMBL/GenBank/DDBJ databases">
        <title>Draft genome sequence of Streptomyces sp. YSPA8.</title>
        <authorList>
            <person name="Moriuchi R."/>
            <person name="Dohra H."/>
            <person name="Yamamura H."/>
            <person name="Kodani S."/>
        </authorList>
    </citation>
    <scope>NUCLEOTIDE SEQUENCE [LARGE SCALE GENOMIC DNA]</scope>
    <source>
        <strain evidence="2 3">YSPA8</strain>
    </source>
</reference>
<keyword evidence="3" id="KW-1185">Reference proteome</keyword>
<evidence type="ECO:0000313" key="3">
    <source>
        <dbReference type="Proteomes" id="UP001291653"/>
    </source>
</evidence>